<dbReference type="Gene3D" id="3.40.190.10">
    <property type="entry name" value="Periplasmic binding protein-like II"/>
    <property type="match status" value="1"/>
</dbReference>
<keyword evidence="3" id="KW-1185">Reference proteome</keyword>
<protein>
    <submittedName>
        <fullName evidence="2">Carbohydrate ABC transporter substrate-binding protein</fullName>
    </submittedName>
</protein>
<gene>
    <name evidence="2" type="ORF">GI584_19630</name>
</gene>
<dbReference type="SUPFAM" id="SSF53850">
    <property type="entry name" value="Periplasmic binding protein-like II"/>
    <property type="match status" value="1"/>
</dbReference>
<dbReference type="PANTHER" id="PTHR43649">
    <property type="entry name" value="ARABINOSE-BINDING PROTEIN-RELATED"/>
    <property type="match status" value="1"/>
</dbReference>
<keyword evidence="1" id="KW-0732">Signal</keyword>
<dbReference type="InterPro" id="IPR006059">
    <property type="entry name" value="SBP"/>
</dbReference>
<feature type="chain" id="PRO_5039158965" evidence="1">
    <location>
        <begin position="21"/>
        <end position="458"/>
    </location>
</feature>
<evidence type="ECO:0000313" key="3">
    <source>
        <dbReference type="Proteomes" id="UP000339690"/>
    </source>
</evidence>
<reference evidence="2 3" key="1">
    <citation type="submission" date="2019-11" db="EMBL/GenBank/DDBJ databases">
        <title>Gracilibacillus salitolerans sp. nov., a moderate halophile isolated from a saline soil in northwest China.</title>
        <authorList>
            <person name="Gan L."/>
        </authorList>
    </citation>
    <scope>NUCLEOTIDE SEQUENCE [LARGE SCALE GENOMIC DNA]</scope>
    <source>
        <strain evidence="2 3">SCU50</strain>
    </source>
</reference>
<accession>A0A5Q2TS72</accession>
<evidence type="ECO:0000313" key="2">
    <source>
        <dbReference type="EMBL" id="QGH37071.1"/>
    </source>
</evidence>
<feature type="signal peptide" evidence="1">
    <location>
        <begin position="1"/>
        <end position="20"/>
    </location>
</feature>
<name>A0A5Q2TS72_9BACI</name>
<dbReference type="EMBL" id="CP045915">
    <property type="protein sequence ID" value="QGH37071.1"/>
    <property type="molecule type" value="Genomic_DNA"/>
</dbReference>
<sequence>MWKKSKRLLLLFLLSVVLFGCSNNESSNNDQGSETDSESNGESEVLDIAVFEGAYGSDYWTAVADKFMEDNPEIQINIESNPKIGDLIRPKIVAGNPPDLIYLNAADPSGVTQGLIDEKGIEEITDLFDREVPGEDVTIKEKLIDGALKSKFMAPYGDGKVYLAPYNYNLMGLWYNKKLFENEGLSIPETWDEFFSYTDVGEENDRALFTYQGIHPGYLEEIIVPAIYDRGGQKSLDQFLNYDPEFWKTDVALDVLSIFEQISSTENGLMEGTIALNHTQSQTSFMQGDAMFIPNGNWFETEMEDAPTEDPFEFGFMGVPSFESGNTLTAQTSIEQIYIPKNSDNKELAKDFLAYLYTDESIILNGEKAHGAMAVNGAVELVEDYITTSSYNAYKQAEEGEIYPVSSSFAALPSGSNININDEVYKPAVEVLSGDSTAQEWADKLYEIYLQIQEDMED</sequence>
<dbReference type="Pfam" id="PF01547">
    <property type="entry name" value="SBP_bac_1"/>
    <property type="match status" value="1"/>
</dbReference>
<dbReference type="Proteomes" id="UP000339690">
    <property type="component" value="Chromosome"/>
</dbReference>
<dbReference type="InterPro" id="IPR050490">
    <property type="entry name" value="Bact_solute-bd_prot1"/>
</dbReference>
<dbReference type="PROSITE" id="PS51257">
    <property type="entry name" value="PROKAR_LIPOPROTEIN"/>
    <property type="match status" value="1"/>
</dbReference>
<dbReference type="NCBIfam" id="TIGR03850">
    <property type="entry name" value="bind_CPR_0540"/>
    <property type="match status" value="1"/>
</dbReference>
<dbReference type="InterPro" id="IPR022387">
    <property type="entry name" value="Bind_CPR0540"/>
</dbReference>
<dbReference type="KEGG" id="grc:GI584_19630"/>
<dbReference type="PANTHER" id="PTHR43649:SF12">
    <property type="entry name" value="DIACETYLCHITOBIOSE BINDING PROTEIN DASA"/>
    <property type="match status" value="1"/>
</dbReference>
<evidence type="ECO:0000256" key="1">
    <source>
        <dbReference type="SAM" id="SignalP"/>
    </source>
</evidence>
<dbReference type="AlphaFoldDB" id="A0A5Q2TS72"/>
<proteinExistence type="predicted"/>
<organism evidence="2 3">
    <name type="scientific">Gracilibacillus salitolerans</name>
    <dbReference type="NCBI Taxonomy" id="2663022"/>
    <lineage>
        <taxon>Bacteria</taxon>
        <taxon>Bacillati</taxon>
        <taxon>Bacillota</taxon>
        <taxon>Bacilli</taxon>
        <taxon>Bacillales</taxon>
        <taxon>Bacillaceae</taxon>
        <taxon>Gracilibacillus</taxon>
    </lineage>
</organism>